<dbReference type="Pfam" id="PF03993">
    <property type="entry name" value="DUF349"/>
    <property type="match status" value="3"/>
</dbReference>
<gene>
    <name evidence="2" type="ORF">ACFODX_06285</name>
</gene>
<comment type="caution">
    <text evidence="2">The sequence shown here is derived from an EMBL/GenBank/DDBJ whole genome shotgun (WGS) entry which is preliminary data.</text>
</comment>
<dbReference type="InterPro" id="IPR007139">
    <property type="entry name" value="DUF349"/>
</dbReference>
<sequence>MKLLRKLFGAKNKVEPIKAAPIVVAEVKPPKPVISVDIVEQTHDELELLKLASEGATSPLRQAAAEKIHSRELLEQLAKTAKSKDKNVFKIVKGKLDLFKAEDAKLAELELSAARICEKLERHVHQEADALFKAKLTALENEWQSLGQVSAAIQTRYQSALSACENKMAARAQAIADEEEKIALDAQALQLAQEALQNLKAMAQDIYRATHIDELVNANYEVKIQELGNAVRLAANRQLPLEKLTKEFEQRKQQTLNLIDQIKTSGTAQQIAGMLQQAEDSETLKAAQHKLQQFAKTARDLGEELPEALQEAKAKLDAIWAERKQAEQAVKNSLREFGELARKGLWAAEQGFVRKARAIQKELEEKRAELTTAAQEIPKGIQAKLEDFEAQLAKLGDWHEFAVTPKKEALISQMQALAASDLNPEARATKIHELQDSWKEVSKGAQQQDDDLWQQFQQASAVAYAPCKEFFEAQSAAREANLNKRRGLVSQLNQYLSGYDFTNAVWKDVEQTLKTARSEWQTYWPVPRKAGNDLQKEFESLMEQLFSKITQEYENNKAAKQQLIEQAESLLAASDALESTELRNAAETAKQLQAEWKTIGKSWHKEDQQLWQEFRKHCDAIFARRSQAFENAKAARDAIAQKAEELIAQLHTIAARSAEEIKAAKIDIEAIQADFSALELPKEAIKSLQQKFSAAMTAIATKRDSARAQAEQQSWQDLFTALDALREYELAVIAQKPATELAKQKSALETLIANTQRWPSGCLSLVQQRLAKAESVGAAEQTANTQALRTLTIRAEILAGKESPASDKQTRMEYQVQQMQQGFGQRDTHFEPLMSEWILLSAVATTDYAPLFARFNECRLQLAG</sequence>
<feature type="coiled-coil region" evidence="1">
    <location>
        <begin position="284"/>
        <end position="376"/>
    </location>
</feature>
<dbReference type="RefSeq" id="WP_378117197.1">
    <property type="nucleotide sequence ID" value="NZ_JBHRTF010000003.1"/>
</dbReference>
<evidence type="ECO:0000256" key="1">
    <source>
        <dbReference type="SAM" id="Coils"/>
    </source>
</evidence>
<reference evidence="3" key="1">
    <citation type="journal article" date="2019" name="Int. J. Syst. Evol. Microbiol.">
        <title>The Global Catalogue of Microorganisms (GCM) 10K type strain sequencing project: providing services to taxonomists for standard genome sequencing and annotation.</title>
        <authorList>
            <consortium name="The Broad Institute Genomics Platform"/>
            <consortium name="The Broad Institute Genome Sequencing Center for Infectious Disease"/>
            <person name="Wu L."/>
            <person name="Ma J."/>
        </authorList>
    </citation>
    <scope>NUCLEOTIDE SEQUENCE [LARGE SCALE GENOMIC DNA]</scope>
    <source>
        <strain evidence="3">KCTC 52237</strain>
    </source>
</reference>
<dbReference type="Proteomes" id="UP001595555">
    <property type="component" value="Unassembled WGS sequence"/>
</dbReference>
<protein>
    <submittedName>
        <fullName evidence="2">DUF349 domain-containing protein</fullName>
    </submittedName>
</protein>
<evidence type="ECO:0000313" key="2">
    <source>
        <dbReference type="EMBL" id="MFC3115158.1"/>
    </source>
</evidence>
<accession>A0ABV7FEW9</accession>
<feature type="coiled-coil region" evidence="1">
    <location>
        <begin position="550"/>
        <end position="580"/>
    </location>
</feature>
<organism evidence="2 3">
    <name type="scientific">Cellvibrio fontiphilus</name>
    <dbReference type="NCBI Taxonomy" id="1815559"/>
    <lineage>
        <taxon>Bacteria</taxon>
        <taxon>Pseudomonadati</taxon>
        <taxon>Pseudomonadota</taxon>
        <taxon>Gammaproteobacteria</taxon>
        <taxon>Cellvibrionales</taxon>
        <taxon>Cellvibrionaceae</taxon>
        <taxon>Cellvibrio</taxon>
    </lineage>
</organism>
<keyword evidence="3" id="KW-1185">Reference proteome</keyword>
<dbReference type="EMBL" id="JBHRTF010000003">
    <property type="protein sequence ID" value="MFC3115158.1"/>
    <property type="molecule type" value="Genomic_DNA"/>
</dbReference>
<name>A0ABV7FEW9_9GAMM</name>
<proteinExistence type="predicted"/>
<keyword evidence="1" id="KW-0175">Coiled coil</keyword>
<feature type="coiled-coil region" evidence="1">
    <location>
        <begin position="629"/>
        <end position="674"/>
    </location>
</feature>
<evidence type="ECO:0000313" key="3">
    <source>
        <dbReference type="Proteomes" id="UP001595555"/>
    </source>
</evidence>